<dbReference type="SUPFAM" id="SSF56300">
    <property type="entry name" value="Metallo-dependent phosphatases"/>
    <property type="match status" value="1"/>
</dbReference>
<dbReference type="Gene3D" id="2.60.40.380">
    <property type="entry name" value="Purple acid phosphatase-like, N-terminal"/>
    <property type="match status" value="1"/>
</dbReference>
<dbReference type="PANTHER" id="PTHR45867">
    <property type="entry name" value="PURPLE ACID PHOSPHATASE"/>
    <property type="match status" value="1"/>
</dbReference>
<dbReference type="Gene3D" id="3.60.21.10">
    <property type="match status" value="1"/>
</dbReference>
<evidence type="ECO:0000313" key="4">
    <source>
        <dbReference type="EMBL" id="MDV5088505.1"/>
    </source>
</evidence>
<name>A0ABU3Z9B4_9FIRM</name>
<accession>A0ABU3Z9B4</accession>
<dbReference type="RefSeq" id="WP_295189150.1">
    <property type="nucleotide sequence ID" value="NZ_JAWJZA010000006.1"/>
</dbReference>
<dbReference type="InterPro" id="IPR029052">
    <property type="entry name" value="Metallo-depent_PP-like"/>
</dbReference>
<gene>
    <name evidence="4" type="ORF">RVY80_06585</name>
</gene>
<proteinExistence type="predicted"/>
<dbReference type="Pfam" id="PF16656">
    <property type="entry name" value="Pur_ac_phosph_N"/>
    <property type="match status" value="1"/>
</dbReference>
<dbReference type="PANTHER" id="PTHR45867:SF3">
    <property type="entry name" value="ACID PHOSPHATASE TYPE 7"/>
    <property type="match status" value="1"/>
</dbReference>
<dbReference type="InterPro" id="IPR003961">
    <property type="entry name" value="FN3_dom"/>
</dbReference>
<evidence type="ECO:0000313" key="5">
    <source>
        <dbReference type="Proteomes" id="UP001272515"/>
    </source>
</evidence>
<feature type="domain" description="Purple acid phosphatase N-terminal" evidence="3">
    <location>
        <begin position="59"/>
        <end position="142"/>
    </location>
</feature>
<dbReference type="EC" id="3.1.-.-" evidence="4"/>
<dbReference type="EMBL" id="JAWJZB010000007">
    <property type="protein sequence ID" value="MDV5088505.1"/>
    <property type="molecule type" value="Genomic_DNA"/>
</dbReference>
<protein>
    <submittedName>
        <fullName evidence="4">Metallophosphoesterase family protein</fullName>
        <ecNumber evidence="4">3.1.-.-</ecNumber>
    </submittedName>
</protein>
<dbReference type="InterPro" id="IPR008963">
    <property type="entry name" value="Purple_acid_Pase-like_N"/>
</dbReference>
<comment type="caution">
    <text evidence="4">The sequence shown here is derived from an EMBL/GenBank/DDBJ whole genome shotgun (WGS) entry which is preliminary data.</text>
</comment>
<dbReference type="InterPro" id="IPR004843">
    <property type="entry name" value="Calcineurin-like_PHP"/>
</dbReference>
<dbReference type="Proteomes" id="UP001272515">
    <property type="component" value="Unassembled WGS sequence"/>
</dbReference>
<dbReference type="GO" id="GO:0016787">
    <property type="term" value="F:hydrolase activity"/>
    <property type="evidence" value="ECO:0007669"/>
    <property type="project" value="UniProtKB-KW"/>
</dbReference>
<keyword evidence="5" id="KW-1185">Reference proteome</keyword>
<evidence type="ECO:0000259" key="3">
    <source>
        <dbReference type="Pfam" id="PF16656"/>
    </source>
</evidence>
<dbReference type="CDD" id="cd00063">
    <property type="entry name" value="FN3"/>
    <property type="match status" value="1"/>
</dbReference>
<evidence type="ECO:0000259" key="2">
    <source>
        <dbReference type="Pfam" id="PF00149"/>
    </source>
</evidence>
<evidence type="ECO:0000256" key="1">
    <source>
        <dbReference type="ARBA" id="ARBA00022729"/>
    </source>
</evidence>
<dbReference type="Pfam" id="PF00149">
    <property type="entry name" value="Metallophos"/>
    <property type="match status" value="1"/>
</dbReference>
<keyword evidence="1" id="KW-0732">Signal</keyword>
<feature type="domain" description="Calcineurin-like phosphoesterase" evidence="2">
    <location>
        <begin position="160"/>
        <end position="349"/>
    </location>
</feature>
<sequence length="429" mass="48793">MKRKQIIAAIGVAVALIGGTYFFGDTIGRNVMSAYAHITGQSEAPLHESEGRYVRQIVAQNNSTSRTIMWQSDISEDGAIVEYRVANSSDIKSVNATNRAFTDDGTTSYIHEATIAELTPNTTYEYRVGYGNKRSNWYKLTTAGAHDYQVLIYPDSQSADYSGWAKLVKDSVQRNPNAALYVSMGDLVDNGEQASQWRAWFNSIEPLASRTAFAPLMGNHETYNLDWKVREPVAYTNYFTLPSNGNDEYKNRYYSYDFGDVHYVVLDTQFKEAEGFHDNLRDDEVAWLRQDLANNTKKWTVVLMHKDSIRYKNTKTNWEPGINDIGETFMPIFDEFNVDVVLSAHYHTYRNRGHIRNFERNESGPLYIITGVAGDVRYQNLWINHPLDIVVAPQPETDNYMTMDVSENKLTLNAFLSDGTQIDSVSVTK</sequence>
<dbReference type="SUPFAM" id="SSF49363">
    <property type="entry name" value="Purple acid phosphatase, N-terminal domain"/>
    <property type="match status" value="1"/>
</dbReference>
<keyword evidence="4" id="KW-0378">Hydrolase</keyword>
<dbReference type="InterPro" id="IPR015914">
    <property type="entry name" value="PAPs_N"/>
</dbReference>
<organism evidence="4 5">
    <name type="scientific">Veillonella absiana</name>
    <dbReference type="NCBI Taxonomy" id="3079305"/>
    <lineage>
        <taxon>Bacteria</taxon>
        <taxon>Bacillati</taxon>
        <taxon>Bacillota</taxon>
        <taxon>Negativicutes</taxon>
        <taxon>Veillonellales</taxon>
        <taxon>Veillonellaceae</taxon>
        <taxon>Veillonella</taxon>
    </lineage>
</organism>
<reference evidence="4 5" key="1">
    <citation type="submission" date="2023-10" db="EMBL/GenBank/DDBJ databases">
        <title>Veillonella sp. nov., isolated from a pig farm feces dump.</title>
        <authorList>
            <person name="Chang Y.-H."/>
        </authorList>
    </citation>
    <scope>NUCLEOTIDE SEQUENCE [LARGE SCALE GENOMIC DNA]</scope>
    <source>
        <strain evidence="4 5">YH-vei2233</strain>
    </source>
</reference>